<sequence>MVLSIDDHDPWVPQKAHGWDSSSHHPRMEVRTVDNVVKHHHDTDDEAWFVETGRSPSSQGTRRMSSMTTTGSGPGSSPSRTWTRSGQGGQDGLPLRVPSKPRSEMRNGRPAVSSPAFRQVWDGQSAFFEATLSGPPVVSFVSSWTGWLADMPRPSSSRWGPTWAWDGSRCFISREADLSTRGWVV</sequence>
<feature type="compositionally biased region" description="Basic and acidic residues" evidence="1">
    <location>
        <begin position="1"/>
        <end position="10"/>
    </location>
</feature>
<gene>
    <name evidence="2" type="ORF">CTRI78_v001194</name>
</gene>
<name>A0A4R8RQ81_COLTR</name>
<protein>
    <submittedName>
        <fullName evidence="2">Uncharacterized protein</fullName>
    </submittedName>
</protein>
<dbReference type="Proteomes" id="UP000295703">
    <property type="component" value="Unassembled WGS sequence"/>
</dbReference>
<evidence type="ECO:0000313" key="3">
    <source>
        <dbReference type="Proteomes" id="UP000295703"/>
    </source>
</evidence>
<dbReference type="EMBL" id="RYZW01000006">
    <property type="protein sequence ID" value="TDZ73436.1"/>
    <property type="molecule type" value="Genomic_DNA"/>
</dbReference>
<keyword evidence="3" id="KW-1185">Reference proteome</keyword>
<dbReference type="AlphaFoldDB" id="A0A4R8RQ81"/>
<reference evidence="2 3" key="1">
    <citation type="submission" date="2018-12" db="EMBL/GenBank/DDBJ databases">
        <title>Genome sequence and assembly of Colletotrichum trifolii.</title>
        <authorList>
            <person name="Gan P."/>
            <person name="Shirasu K."/>
        </authorList>
    </citation>
    <scope>NUCLEOTIDE SEQUENCE [LARGE SCALE GENOMIC DNA]</scope>
    <source>
        <strain evidence="2 3">543-2</strain>
    </source>
</reference>
<organism evidence="2 3">
    <name type="scientific">Colletotrichum trifolii</name>
    <dbReference type="NCBI Taxonomy" id="5466"/>
    <lineage>
        <taxon>Eukaryota</taxon>
        <taxon>Fungi</taxon>
        <taxon>Dikarya</taxon>
        <taxon>Ascomycota</taxon>
        <taxon>Pezizomycotina</taxon>
        <taxon>Sordariomycetes</taxon>
        <taxon>Hypocreomycetidae</taxon>
        <taxon>Glomerellales</taxon>
        <taxon>Glomerellaceae</taxon>
        <taxon>Colletotrichum</taxon>
        <taxon>Colletotrichum orbiculare species complex</taxon>
    </lineage>
</organism>
<evidence type="ECO:0000313" key="2">
    <source>
        <dbReference type="EMBL" id="TDZ73436.1"/>
    </source>
</evidence>
<comment type="caution">
    <text evidence="2">The sequence shown here is derived from an EMBL/GenBank/DDBJ whole genome shotgun (WGS) entry which is preliminary data.</text>
</comment>
<proteinExistence type="predicted"/>
<feature type="compositionally biased region" description="Low complexity" evidence="1">
    <location>
        <begin position="57"/>
        <end position="81"/>
    </location>
</feature>
<evidence type="ECO:0000256" key="1">
    <source>
        <dbReference type="SAM" id="MobiDB-lite"/>
    </source>
</evidence>
<feature type="region of interest" description="Disordered" evidence="1">
    <location>
        <begin position="1"/>
        <end position="26"/>
    </location>
</feature>
<accession>A0A4R8RQ81</accession>
<feature type="region of interest" description="Disordered" evidence="1">
    <location>
        <begin position="47"/>
        <end position="111"/>
    </location>
</feature>